<reference evidence="2" key="1">
    <citation type="submission" date="2020-05" db="EMBL/GenBank/DDBJ databases">
        <authorList>
            <person name="Chiriac C."/>
            <person name="Salcher M."/>
            <person name="Ghai R."/>
            <person name="Kavagutti S V."/>
        </authorList>
    </citation>
    <scope>NUCLEOTIDE SEQUENCE</scope>
</reference>
<dbReference type="Gene3D" id="3.40.50.10540">
    <property type="entry name" value="Crotonobetainyl-coa:carnitine coa-transferase, domain 1"/>
    <property type="match status" value="2"/>
</dbReference>
<organism evidence="2">
    <name type="scientific">freshwater metagenome</name>
    <dbReference type="NCBI Taxonomy" id="449393"/>
    <lineage>
        <taxon>unclassified sequences</taxon>
        <taxon>metagenomes</taxon>
        <taxon>ecological metagenomes</taxon>
    </lineage>
</organism>
<dbReference type="EMBL" id="CAEZUO010000074">
    <property type="protein sequence ID" value="CAB4612753.1"/>
    <property type="molecule type" value="Genomic_DNA"/>
</dbReference>
<dbReference type="InterPro" id="IPR023606">
    <property type="entry name" value="CoA-Trfase_III_dom_1_sf"/>
</dbReference>
<dbReference type="Gene3D" id="3.30.1540.10">
    <property type="entry name" value="formyl-coa transferase, domain 3"/>
    <property type="match status" value="2"/>
</dbReference>
<keyword evidence="1" id="KW-0808">Transferase</keyword>
<dbReference type="Pfam" id="PF02515">
    <property type="entry name" value="CoA_transf_3"/>
    <property type="match status" value="2"/>
</dbReference>
<protein>
    <submittedName>
        <fullName evidence="2">Unannotated protein</fullName>
    </submittedName>
</protein>
<dbReference type="InterPro" id="IPR044855">
    <property type="entry name" value="CoA-Trfase_III_dom3_sf"/>
</dbReference>
<proteinExistence type="predicted"/>
<dbReference type="InterPro" id="IPR003673">
    <property type="entry name" value="CoA-Trfase_fam_III"/>
</dbReference>
<dbReference type="GO" id="GO:0008410">
    <property type="term" value="F:CoA-transferase activity"/>
    <property type="evidence" value="ECO:0007669"/>
    <property type="project" value="TreeGrafter"/>
</dbReference>
<dbReference type="SUPFAM" id="SSF89796">
    <property type="entry name" value="CoA-transferase family III (CaiB/BaiF)"/>
    <property type="match status" value="2"/>
</dbReference>
<name>A0A6J6HJQ1_9ZZZZ</name>
<evidence type="ECO:0000313" key="2">
    <source>
        <dbReference type="EMBL" id="CAB4612753.1"/>
    </source>
</evidence>
<accession>A0A6J6HJQ1</accession>
<dbReference type="PANTHER" id="PTHR48207">
    <property type="entry name" value="SUCCINATE--HYDROXYMETHYLGLUTARATE COA-TRANSFERASE"/>
    <property type="match status" value="1"/>
</dbReference>
<sequence>MQAECGSIAARGAPDLPPVQAGARTSEWAAGLYGAAASLAAVLGVKSGADGVVIDASWMEAMMISTNLFSDPMWSLMKALMGIDPPGVARSVETPSIYPSADGWIGFNTNGPQHAEAFLHLIERPDLVDAGYVMASTRTANRFEFDEWVRAYTTKHTSAEILERAGELRVPTVRVNDGRTVLDEEHLIAREFFAQSADGRFTAPRPHYRIQNERPPLAQAAPELGADVAASRATREHPAVNRSRPLEGLKILDVTCWWAGPSNTQILAAMGADVIHVESIAHADPMRYAAAVMFLDREQWWELSSFYLGINTNKRGITLDLNNPDGVALAERLVEWADIVVENYTPRVMPKFGLSWERIHELNPKAVMVRQPAFGLDGPWADRVGFAQNMEQMAGMAFLTGYRDQEPLVPRGPGDPLGGAHAAFATLAALARRDATGEGVLVEVPLIEGSLNITAEPVVEFSAYGRLMERDGNRSAHAAPQGLYPCVGDEQWLAVSVATDEQWNALALVLGDGELTNDSSLAMLAGRRAAHDLLDERIGAWAAERSLDAALKELIAAGIPAAALADPRTIHAHPHFVARGFYEDAAHPVVGSVPIAGMPFRMTGVDNWITLPAPLMGQHNAEVLGGLLGLDDERLAQLAEAGVIGERPVGT</sequence>
<gene>
    <name evidence="2" type="ORF">UFOPK1827_01397</name>
</gene>
<dbReference type="PANTHER" id="PTHR48207:SF3">
    <property type="entry name" value="SUCCINATE--HYDROXYMETHYLGLUTARATE COA-TRANSFERASE"/>
    <property type="match status" value="1"/>
</dbReference>
<evidence type="ECO:0000256" key="1">
    <source>
        <dbReference type="ARBA" id="ARBA00022679"/>
    </source>
</evidence>
<dbReference type="AlphaFoldDB" id="A0A6J6HJQ1"/>
<dbReference type="InterPro" id="IPR050483">
    <property type="entry name" value="CoA-transferase_III_domain"/>
</dbReference>